<dbReference type="PROSITE" id="PS51352">
    <property type="entry name" value="THIOREDOXIN_2"/>
    <property type="match status" value="1"/>
</dbReference>
<dbReference type="OrthoDB" id="9799347at2"/>
<dbReference type="InterPro" id="IPR013766">
    <property type="entry name" value="Thioredoxin_domain"/>
</dbReference>
<dbReference type="AlphaFoldDB" id="A0A0Q3I9Q0"/>
<evidence type="ECO:0000256" key="3">
    <source>
        <dbReference type="ARBA" id="ARBA00023157"/>
    </source>
</evidence>
<dbReference type="PANTHER" id="PTHR42852:SF6">
    <property type="entry name" value="THIOL:DISULFIDE INTERCHANGE PROTEIN DSBE"/>
    <property type="match status" value="1"/>
</dbReference>
<reference evidence="7 9" key="2">
    <citation type="submission" date="2017-02" db="EMBL/GenBank/DDBJ databases">
        <authorList>
            <person name="Peterson S.W."/>
        </authorList>
    </citation>
    <scope>NUCLEOTIDE SEQUENCE [LARGE SCALE GENOMIC DNA]</scope>
    <source>
        <strain evidence="7 9">DSM 9653</strain>
    </source>
</reference>
<dbReference type="InterPro" id="IPR036249">
    <property type="entry name" value="Thioredoxin-like_sf"/>
</dbReference>
<dbReference type="GO" id="GO:0016209">
    <property type="term" value="F:antioxidant activity"/>
    <property type="evidence" value="ECO:0007669"/>
    <property type="project" value="InterPro"/>
</dbReference>
<dbReference type="CDD" id="cd02966">
    <property type="entry name" value="TlpA_like_family"/>
    <property type="match status" value="1"/>
</dbReference>
<dbReference type="PANTHER" id="PTHR42852">
    <property type="entry name" value="THIOL:DISULFIDE INTERCHANGE PROTEIN DSBE"/>
    <property type="match status" value="1"/>
</dbReference>
<keyword evidence="8" id="KW-1185">Reference proteome</keyword>
<organism evidence="6 8">
    <name type="scientific">Bosea thiooxidans</name>
    <dbReference type="NCBI Taxonomy" id="53254"/>
    <lineage>
        <taxon>Bacteria</taxon>
        <taxon>Pseudomonadati</taxon>
        <taxon>Pseudomonadota</taxon>
        <taxon>Alphaproteobacteria</taxon>
        <taxon>Hyphomicrobiales</taxon>
        <taxon>Boseaceae</taxon>
        <taxon>Bosea</taxon>
    </lineage>
</organism>
<evidence type="ECO:0000313" key="6">
    <source>
        <dbReference type="EMBL" id="KQK31549.1"/>
    </source>
</evidence>
<evidence type="ECO:0000313" key="7">
    <source>
        <dbReference type="EMBL" id="SKB78150.1"/>
    </source>
</evidence>
<name>A0A0Q3I9Q0_9HYPH</name>
<evidence type="ECO:0000256" key="2">
    <source>
        <dbReference type="ARBA" id="ARBA00022748"/>
    </source>
</evidence>
<evidence type="ECO:0000259" key="5">
    <source>
        <dbReference type="PROSITE" id="PS51352"/>
    </source>
</evidence>
<dbReference type="RefSeq" id="WP_055727315.1">
    <property type="nucleotide sequence ID" value="NZ_FUYX01000005.1"/>
</dbReference>
<accession>A0A0Q3I9Q0</accession>
<keyword evidence="4" id="KW-0676">Redox-active center</keyword>
<sequence>MTRFRNHAPRPQSNDAHQPTRREALALGLLSPLAATPAAAAQPPLFSGPSSQFIQIDPPEPAGTLQLTDLAGRRKPLSAYRGKAVLLNFWASWCPPCRRELPILQRLQARAAREPFVVLPVSLDKSVSTVTGYLRRLGLADLTSFIDAEGAVASGPKSAVPTPFPLYGMPMTYVLDREARSVGYLVGEADWNSPAGLELLRFYAKAG</sequence>
<dbReference type="SUPFAM" id="SSF52833">
    <property type="entry name" value="Thioredoxin-like"/>
    <property type="match status" value="1"/>
</dbReference>
<dbReference type="GO" id="GO:0016853">
    <property type="term" value="F:isomerase activity"/>
    <property type="evidence" value="ECO:0007669"/>
    <property type="project" value="UniProtKB-KW"/>
</dbReference>
<dbReference type="STRING" id="53254.SAMN05660750_02305"/>
<feature type="domain" description="Thioredoxin" evidence="5">
    <location>
        <begin position="30"/>
        <end position="205"/>
    </location>
</feature>
<dbReference type="Pfam" id="PF00578">
    <property type="entry name" value="AhpC-TSA"/>
    <property type="match status" value="1"/>
</dbReference>
<keyword evidence="3" id="KW-1015">Disulfide bond</keyword>
<dbReference type="InterPro" id="IPR000866">
    <property type="entry name" value="AhpC/TSA"/>
</dbReference>
<dbReference type="Gene3D" id="3.40.30.10">
    <property type="entry name" value="Glutaredoxin"/>
    <property type="match status" value="1"/>
</dbReference>
<dbReference type="EMBL" id="FUYX01000005">
    <property type="protein sequence ID" value="SKB78150.1"/>
    <property type="molecule type" value="Genomic_DNA"/>
</dbReference>
<dbReference type="Proteomes" id="UP000051562">
    <property type="component" value="Unassembled WGS sequence"/>
</dbReference>
<dbReference type="GO" id="GO:0030313">
    <property type="term" value="C:cell envelope"/>
    <property type="evidence" value="ECO:0007669"/>
    <property type="project" value="UniProtKB-SubCell"/>
</dbReference>
<keyword evidence="2" id="KW-0201">Cytochrome c-type biogenesis</keyword>
<keyword evidence="7" id="KW-0413">Isomerase</keyword>
<evidence type="ECO:0000313" key="8">
    <source>
        <dbReference type="Proteomes" id="UP000051562"/>
    </source>
</evidence>
<dbReference type="PROSITE" id="PS00194">
    <property type="entry name" value="THIOREDOXIN_1"/>
    <property type="match status" value="1"/>
</dbReference>
<evidence type="ECO:0000313" key="9">
    <source>
        <dbReference type="Proteomes" id="UP000190130"/>
    </source>
</evidence>
<dbReference type="EMBL" id="LMAR01000023">
    <property type="protein sequence ID" value="KQK31549.1"/>
    <property type="molecule type" value="Genomic_DNA"/>
</dbReference>
<dbReference type="InterPro" id="IPR050553">
    <property type="entry name" value="Thioredoxin_ResA/DsbE_sf"/>
</dbReference>
<protein>
    <submittedName>
        <fullName evidence="7">Thiol-disulfide isomerase or thioredoxin</fullName>
    </submittedName>
</protein>
<dbReference type="Proteomes" id="UP000190130">
    <property type="component" value="Unassembled WGS sequence"/>
</dbReference>
<dbReference type="GO" id="GO:0015036">
    <property type="term" value="F:disulfide oxidoreductase activity"/>
    <property type="evidence" value="ECO:0007669"/>
    <property type="project" value="UniProtKB-ARBA"/>
</dbReference>
<reference evidence="6 8" key="1">
    <citation type="submission" date="2015-10" db="EMBL/GenBank/DDBJ databases">
        <title>Draft genome of Bosea thiooxidans.</title>
        <authorList>
            <person name="Wang X."/>
        </authorList>
    </citation>
    <scope>NUCLEOTIDE SEQUENCE [LARGE SCALE GENOMIC DNA]</scope>
    <source>
        <strain evidence="6 8">CGMCC 9174</strain>
    </source>
</reference>
<gene>
    <name evidence="6" type="ORF">ARD30_03880</name>
    <name evidence="7" type="ORF">SAMN05660750_02305</name>
</gene>
<proteinExistence type="predicted"/>
<dbReference type="GO" id="GO:0017004">
    <property type="term" value="P:cytochrome complex assembly"/>
    <property type="evidence" value="ECO:0007669"/>
    <property type="project" value="UniProtKB-KW"/>
</dbReference>
<dbReference type="InterPro" id="IPR017937">
    <property type="entry name" value="Thioredoxin_CS"/>
</dbReference>
<evidence type="ECO:0000256" key="1">
    <source>
        <dbReference type="ARBA" id="ARBA00004196"/>
    </source>
</evidence>
<evidence type="ECO:0000256" key="4">
    <source>
        <dbReference type="ARBA" id="ARBA00023284"/>
    </source>
</evidence>
<comment type="subcellular location">
    <subcellularLocation>
        <location evidence="1">Cell envelope</location>
    </subcellularLocation>
</comment>